<keyword evidence="3 5" id="KW-0560">Oxidoreductase</keyword>
<comment type="function">
    <text evidence="5">Converts proline to delta-1-pyrroline-5-carboxylate.</text>
</comment>
<protein>
    <recommendedName>
        <fullName evidence="2 5">Proline dehydrogenase</fullName>
        <ecNumber evidence="2 5">1.5.5.2</ecNumber>
    </recommendedName>
</protein>
<evidence type="ECO:0000313" key="8">
    <source>
        <dbReference type="Proteomes" id="UP001153555"/>
    </source>
</evidence>
<dbReference type="InterPro" id="IPR015659">
    <property type="entry name" value="Proline_oxidase"/>
</dbReference>
<dbReference type="OrthoDB" id="5464at2759"/>
<dbReference type="Proteomes" id="UP001153555">
    <property type="component" value="Unassembled WGS sequence"/>
</dbReference>
<reference evidence="7" key="1">
    <citation type="submission" date="2019-12" db="EMBL/GenBank/DDBJ databases">
        <authorList>
            <person name="Scholes J."/>
        </authorList>
    </citation>
    <scope>NUCLEOTIDE SEQUENCE</scope>
</reference>
<dbReference type="SUPFAM" id="SSF51730">
    <property type="entry name" value="FAD-linked oxidoreductase"/>
    <property type="match status" value="1"/>
</dbReference>
<evidence type="ECO:0000256" key="5">
    <source>
        <dbReference type="RuleBase" id="RU364054"/>
    </source>
</evidence>
<dbReference type="GO" id="GO:0004657">
    <property type="term" value="F:proline dehydrogenase activity"/>
    <property type="evidence" value="ECO:0007669"/>
    <property type="project" value="UniProtKB-EC"/>
</dbReference>
<dbReference type="PANTHER" id="PTHR13914">
    <property type="entry name" value="PROLINE OXIDASE"/>
    <property type="match status" value="1"/>
</dbReference>
<dbReference type="GO" id="GO:0010133">
    <property type="term" value="P:L-proline catabolic process to L-glutamate"/>
    <property type="evidence" value="ECO:0007669"/>
    <property type="project" value="TreeGrafter"/>
</dbReference>
<dbReference type="Pfam" id="PF01619">
    <property type="entry name" value="Pro_dh"/>
    <property type="match status" value="1"/>
</dbReference>
<comment type="caution">
    <text evidence="7">The sequence shown here is derived from an EMBL/GenBank/DDBJ whole genome shotgun (WGS) entry which is preliminary data.</text>
</comment>
<evidence type="ECO:0000313" key="7">
    <source>
        <dbReference type="EMBL" id="CAA0828338.1"/>
    </source>
</evidence>
<dbReference type="EC" id="1.5.5.2" evidence="2 5"/>
<dbReference type="AlphaFoldDB" id="A0A9N7RG10"/>
<comment type="similarity">
    <text evidence="1 5">Belongs to the proline oxidase family.</text>
</comment>
<dbReference type="PANTHER" id="PTHR13914:SF0">
    <property type="entry name" value="PROLINE DEHYDROGENASE 1, MITOCHONDRIAL"/>
    <property type="match status" value="1"/>
</dbReference>
<dbReference type="InterPro" id="IPR029041">
    <property type="entry name" value="FAD-linked_oxidoreductase-like"/>
</dbReference>
<keyword evidence="5" id="KW-0285">Flavoprotein</keyword>
<evidence type="ECO:0000259" key="6">
    <source>
        <dbReference type="Pfam" id="PF01619"/>
    </source>
</evidence>
<sequence>MFGGITSQEILFNTLWISLLRREPLLQLSKVHKQYVVVRKIFLNRSPLYHTPTKPQPLTLHEEHDLQLARARLDRICRRAVEADIPLLIDAEDTSIQPAIDHFAYWAAVEHSGREDGSPIIFNTIQAYLKDAKERLVAAKEAADRMGVPVGFKLVRGAYLSSERMLADRLGVKSPVHDSIGETHACFDSCADFLLDEIGSGSGYAVLATHNVESGKMAASKAVNLGIRKNSPYLHFAQLYGMSEALSFGLKNAGFNVSKYLPFGPVEQIMPYLLRRAEENRGLLAASSLDRHLMSKEIIRRFASRSI</sequence>
<evidence type="ECO:0000256" key="4">
    <source>
        <dbReference type="ARBA" id="ARBA00023062"/>
    </source>
</evidence>
<feature type="domain" description="Proline dehydrogenase" evidence="6">
    <location>
        <begin position="55"/>
        <end position="282"/>
    </location>
</feature>
<gene>
    <name evidence="7" type="ORF">SHERM_24033</name>
</gene>
<comment type="catalytic activity">
    <reaction evidence="5">
        <text>L-proline + a quinone = (S)-1-pyrroline-5-carboxylate + a quinol + H(+)</text>
        <dbReference type="Rhea" id="RHEA:23784"/>
        <dbReference type="ChEBI" id="CHEBI:15378"/>
        <dbReference type="ChEBI" id="CHEBI:17388"/>
        <dbReference type="ChEBI" id="CHEBI:24646"/>
        <dbReference type="ChEBI" id="CHEBI:60039"/>
        <dbReference type="ChEBI" id="CHEBI:132124"/>
        <dbReference type="EC" id="1.5.5.2"/>
    </reaction>
</comment>
<dbReference type="InterPro" id="IPR002872">
    <property type="entry name" value="Proline_DH_dom"/>
</dbReference>
<dbReference type="GO" id="GO:0005739">
    <property type="term" value="C:mitochondrion"/>
    <property type="evidence" value="ECO:0007669"/>
    <property type="project" value="TreeGrafter"/>
</dbReference>
<evidence type="ECO:0000256" key="1">
    <source>
        <dbReference type="ARBA" id="ARBA00005869"/>
    </source>
</evidence>
<dbReference type="EMBL" id="CACSLK010027752">
    <property type="protein sequence ID" value="CAA0828338.1"/>
    <property type="molecule type" value="Genomic_DNA"/>
</dbReference>
<evidence type="ECO:0000256" key="2">
    <source>
        <dbReference type="ARBA" id="ARBA00012695"/>
    </source>
</evidence>
<name>A0A9N7RG10_STRHE</name>
<keyword evidence="5" id="KW-0274">FAD</keyword>
<keyword evidence="8" id="KW-1185">Reference proteome</keyword>
<evidence type="ECO:0000256" key="3">
    <source>
        <dbReference type="ARBA" id="ARBA00023002"/>
    </source>
</evidence>
<accession>A0A9N7RG10</accession>
<dbReference type="GO" id="GO:0071949">
    <property type="term" value="F:FAD binding"/>
    <property type="evidence" value="ECO:0007669"/>
    <property type="project" value="TreeGrafter"/>
</dbReference>
<organism evidence="7 8">
    <name type="scientific">Striga hermonthica</name>
    <name type="common">Purple witchweed</name>
    <name type="synonym">Buchnera hermonthica</name>
    <dbReference type="NCBI Taxonomy" id="68872"/>
    <lineage>
        <taxon>Eukaryota</taxon>
        <taxon>Viridiplantae</taxon>
        <taxon>Streptophyta</taxon>
        <taxon>Embryophyta</taxon>
        <taxon>Tracheophyta</taxon>
        <taxon>Spermatophyta</taxon>
        <taxon>Magnoliopsida</taxon>
        <taxon>eudicotyledons</taxon>
        <taxon>Gunneridae</taxon>
        <taxon>Pentapetalae</taxon>
        <taxon>asterids</taxon>
        <taxon>lamiids</taxon>
        <taxon>Lamiales</taxon>
        <taxon>Orobanchaceae</taxon>
        <taxon>Buchnereae</taxon>
        <taxon>Striga</taxon>
    </lineage>
</organism>
<comment type="cofactor">
    <cofactor evidence="5">
        <name>FAD</name>
        <dbReference type="ChEBI" id="CHEBI:57692"/>
    </cofactor>
</comment>
<keyword evidence="4 5" id="KW-0642">Proline metabolism</keyword>
<dbReference type="Gene3D" id="3.20.20.220">
    <property type="match status" value="1"/>
</dbReference>
<proteinExistence type="inferred from homology"/>